<feature type="compositionally biased region" description="Basic and acidic residues" evidence="5">
    <location>
        <begin position="1509"/>
        <end position="1522"/>
    </location>
</feature>
<dbReference type="Pfam" id="PF09770">
    <property type="entry name" value="PAT1"/>
    <property type="match status" value="2"/>
</dbReference>
<feature type="region of interest" description="Disordered" evidence="5">
    <location>
        <begin position="1509"/>
        <end position="1530"/>
    </location>
</feature>
<dbReference type="GO" id="GO:0012507">
    <property type="term" value="C:ER to Golgi transport vesicle membrane"/>
    <property type="evidence" value="ECO:0007669"/>
    <property type="project" value="TreeGrafter"/>
</dbReference>
<dbReference type="GO" id="GO:0006886">
    <property type="term" value="P:intracellular protein transport"/>
    <property type="evidence" value="ECO:0007669"/>
    <property type="project" value="InterPro"/>
</dbReference>
<dbReference type="InterPro" id="IPR006953">
    <property type="entry name" value="Vesicle_Uso1_P115_head"/>
</dbReference>
<evidence type="ECO:0000256" key="4">
    <source>
        <dbReference type="SAM" id="Coils"/>
    </source>
</evidence>
<dbReference type="Pfam" id="PF04715">
    <property type="entry name" value="Anth_synt_I_N"/>
    <property type="match status" value="1"/>
</dbReference>
<evidence type="ECO:0000313" key="10">
    <source>
        <dbReference type="Proteomes" id="UP000244406"/>
    </source>
</evidence>
<dbReference type="Pfam" id="PF04869">
    <property type="entry name" value="Uso1_p115_head"/>
    <property type="match status" value="1"/>
</dbReference>
<evidence type="ECO:0000259" key="8">
    <source>
        <dbReference type="Pfam" id="PF09770"/>
    </source>
</evidence>
<dbReference type="SUPFAM" id="SSF57997">
    <property type="entry name" value="Tropomyosin"/>
    <property type="match status" value="1"/>
</dbReference>
<dbReference type="EMBL" id="PKFP01000004">
    <property type="protein sequence ID" value="PVH16112.1"/>
    <property type="molecule type" value="Genomic_DNA"/>
</dbReference>
<gene>
    <name evidence="9" type="ORF">CXQ87_003976</name>
</gene>
<reference evidence="9 10" key="1">
    <citation type="submission" date="2017-12" db="EMBL/GenBank/DDBJ databases">
        <title>Genome Sequence of the Amphotericin B-resistant Candida duobushaemulonii strain, B09383.</title>
        <authorList>
            <person name="Chow N.A."/>
            <person name="Gade L."/>
            <person name="Batra D."/>
            <person name="Rowe L.A."/>
            <person name="Loparev V.N."/>
            <person name="Litvintseva A.P."/>
        </authorList>
    </citation>
    <scope>NUCLEOTIDE SEQUENCE [LARGE SCALE GENOMIC DNA]</scope>
    <source>
        <strain evidence="9 10">B09383</strain>
    </source>
</reference>
<dbReference type="GO" id="GO:0005795">
    <property type="term" value="C:Golgi stack"/>
    <property type="evidence" value="ECO:0007669"/>
    <property type="project" value="TreeGrafter"/>
</dbReference>
<feature type="domain" description="mRNA decay factor PAT1" evidence="8">
    <location>
        <begin position="1601"/>
        <end position="1858"/>
    </location>
</feature>
<dbReference type="GO" id="GO:0000139">
    <property type="term" value="C:Golgi membrane"/>
    <property type="evidence" value="ECO:0007669"/>
    <property type="project" value="InterPro"/>
</dbReference>
<dbReference type="SUPFAM" id="SSF56322">
    <property type="entry name" value="ADC synthase"/>
    <property type="match status" value="1"/>
</dbReference>
<proteinExistence type="predicted"/>
<dbReference type="InterPro" id="IPR011989">
    <property type="entry name" value="ARM-like"/>
</dbReference>
<evidence type="ECO:0000256" key="1">
    <source>
        <dbReference type="ARBA" id="ARBA00004555"/>
    </source>
</evidence>
<feature type="domain" description="mRNA decay factor PAT1" evidence="8">
    <location>
        <begin position="1196"/>
        <end position="1597"/>
    </location>
</feature>
<dbReference type="GeneID" id="37003976"/>
<dbReference type="Gene3D" id="1.25.10.10">
    <property type="entry name" value="Leucine-rich Repeat Variant"/>
    <property type="match status" value="1"/>
</dbReference>
<feature type="compositionally biased region" description="Basic and acidic residues" evidence="5">
    <location>
        <begin position="1376"/>
        <end position="1393"/>
    </location>
</feature>
<feature type="compositionally biased region" description="Polar residues" evidence="5">
    <location>
        <begin position="1333"/>
        <end position="1344"/>
    </location>
</feature>
<dbReference type="PANTHER" id="PTHR10013:SF0">
    <property type="entry name" value="GENERAL VESICULAR TRANSPORT FACTOR P115"/>
    <property type="match status" value="1"/>
</dbReference>
<dbReference type="InterPro" id="IPR006805">
    <property type="entry name" value="Anth_synth_I_N"/>
</dbReference>
<keyword evidence="2" id="KW-0333">Golgi apparatus</keyword>
<dbReference type="GO" id="GO:0005783">
    <property type="term" value="C:endoplasmic reticulum"/>
    <property type="evidence" value="ECO:0007669"/>
    <property type="project" value="TreeGrafter"/>
</dbReference>
<dbReference type="VEuPathDB" id="FungiDB:CXQ87_003976"/>
<feature type="region of interest" description="Disordered" evidence="5">
    <location>
        <begin position="1543"/>
        <end position="1566"/>
    </location>
</feature>
<evidence type="ECO:0000259" key="7">
    <source>
        <dbReference type="Pfam" id="PF04869"/>
    </source>
</evidence>
<evidence type="ECO:0000259" key="6">
    <source>
        <dbReference type="Pfam" id="PF04715"/>
    </source>
</evidence>
<protein>
    <submittedName>
        <fullName evidence="9">Uncharacterized protein</fullName>
    </submittedName>
</protein>
<dbReference type="PANTHER" id="PTHR10013">
    <property type="entry name" value="GENERAL VESICULAR TRANSPORT FACTOR P115"/>
    <property type="match status" value="1"/>
</dbReference>
<dbReference type="GO" id="GO:0048211">
    <property type="term" value="P:Golgi vesicle docking"/>
    <property type="evidence" value="ECO:0007669"/>
    <property type="project" value="TreeGrafter"/>
</dbReference>
<organism evidence="9 10">
    <name type="scientific">Candidozyma duobushaemuli</name>
    <dbReference type="NCBI Taxonomy" id="1231522"/>
    <lineage>
        <taxon>Eukaryota</taxon>
        <taxon>Fungi</taxon>
        <taxon>Dikarya</taxon>
        <taxon>Ascomycota</taxon>
        <taxon>Saccharomycotina</taxon>
        <taxon>Pichiomycetes</taxon>
        <taxon>Metschnikowiaceae</taxon>
        <taxon>Candidozyma</taxon>
    </lineage>
</organism>
<keyword evidence="3 4" id="KW-0175">Coiled coil</keyword>
<accession>A0A2V1AEF0</accession>
<dbReference type="InterPro" id="IPR005801">
    <property type="entry name" value="ADC_synthase"/>
</dbReference>
<dbReference type="Gene3D" id="3.60.120.10">
    <property type="entry name" value="Anthranilate synthase"/>
    <property type="match status" value="1"/>
</dbReference>
<dbReference type="RefSeq" id="XP_025337052.1">
    <property type="nucleotide sequence ID" value="XM_025482434.1"/>
</dbReference>
<sequence>MVPSSISLAVNLLNDEHDQIRNEAILLLMALVKDNNNIQKIVAFENTFEILFNVIKEEGGVRGSIIVQDCLTLLFNLLAYNASNQKYFLETGCIPVLVELLSDPFSQEFDITSQLETITWHDQRVSNMKMILEICRTFVEKESHDFTYKQNLLFEHGVFIAVLKIAFTFEINVALRSLALRITGDLMAGNHKVQFEFSKFDVPSFDPSLPIGNPVNCLAAPQALLNWALHLNSVHYFSIRLFASYCFQCFVERNKDAKLGFLEDQIRSFESGSLHQDDSGERKSNIEIDKQSNIISILSHYDDGIKLNSYKPWFAAFFMMCLIEDCEEAKRIARAVTVGNEKDGEEVMCFIQAIAQILVTTLHLNDSRIPVAYTSLLSFWLYEDFESVDDFLRDIDSVKAIMSAVMSSGSNATDLADCTCFILIGIAFEFSRNSSPCPRLELHNIIVKTIGADNYALKVKKMFHKYLEGTINDLFTQEITKDETGLPKVFLIPQYLHLLQDNAYRIRSALLHDPQRDPILKVTYEMFEDLREEHESLKASADARVTELEDKLKDSRQSVIDLKATLANAERKSTSVESEVQMLRKSNEEIKTKNEDLSSRIKMAEELQSKSSYDLTKCKGHLEHTNKEKAVLLRDFKELETRFKEASDGKQLAENGINKMNKELRSLTESLKTTEAELEAVTRASQRASKQSQNKIQQLTNEVKRFQDNKLGNESKSCNNADELQRAQQNIHHLQMKLNDSITEKDQKAYEAKTLMEKLKSAALIVNNLKKSLSDKESELAEIRTRWGVESLQRSEYDDVVPVAANIDSKARGSLEVSTMQGRSIESSQRSCSVSHDLKTTIDRLRLQNEELKVSMALEKDRLRTLQGDFDELMLLWENSMAKISFYKKRLIELHENVSGDEDEANWSIIGLPITGESEVVSHSLNRPNIVRVGKHNEKEHLELDVSSVWEFLQDRMRRRFVDREKAEQSISHLPIRSSPFFGGYMGLISYEEGKHVILDNARSLCHQDVPDLKLLFIERFLIFDHTTQHWALLSIRMDDKLWMTNFSEKLVKSHIPNLRKSDVPESVKELCEDGLIKFDFPDREAYREQFEACQKHLHSGDSYELCLTTQSKIKLPSNGSHLGGHTNTSYDFQETYEGLGEVDDDDALNSETFGVSDVGKDFDFGHSAVSHSSSQTINPNVSYARAAANDEDFMKDLWGMPAHNKRDESKPIEQEKKFLSLEEIEASLSQSNLSQRQSENFVPPQQQYYPGGFPQNQFGGFMVPQVPPPPQFVTMQHPNGYMMNQGQGFPAVPIPTDAKHSIGIPQAENFTQPRENVPQHTLGDVNVKPNLRNESGTNQSVTSRDAENLGEFPILGAPNASIKRLQSQRAASQSHDAKTEEIRPEESTSINEEQHALMLKRQEKVARIMRYSGVMNPKDKDFVTRFQLSQIVTDDPYNEDFYAQVYRVIHPKSTPGALAPSHGQQEPNSIAQAYLDQSGHRLGGRFKRADVALQRMQQQVQKAVSVAKERQSLPHNEREGVLGKISVGSGKKPRQQLTILSKAAQRAKDVSSSASDDQPIAPSQRVKKYTRKDILAILEDIINNLMAVESDSRTNAHVDTSSLWNSLHVLDSSSSSGDDESFVNPFIQCLNHEKALKILPRLFKFLSRQQTLTIVTLVMSNLENLNVIKEGSYTIYPNKVIPSKVLRLVEIYSLTFCKILMNSVQEFKFHEIIGLLVILIQHNVVSFVSTTKIGLSIITSLLSRAELIRGEGTISATDLSEWTSCYDELFTALESRLAAIFPPSNNDSQNDYVWQFLATLSLGGKLSHQRIIVDEVRDEIFGVMNRAKAIANTDMDKLHEKQSMLNNLNMYLVVMGLVANENEISELQS</sequence>
<comment type="subcellular location">
    <subcellularLocation>
        <location evidence="1">Golgi apparatus</location>
    </subcellularLocation>
</comment>
<feature type="compositionally biased region" description="Polar residues" evidence="5">
    <location>
        <begin position="1365"/>
        <end position="1375"/>
    </location>
</feature>
<feature type="coiled-coil region" evidence="4">
    <location>
        <begin position="531"/>
        <end position="786"/>
    </location>
</feature>
<dbReference type="InterPro" id="IPR019167">
    <property type="entry name" value="PAT1_dom"/>
</dbReference>
<dbReference type="InterPro" id="IPR024095">
    <property type="entry name" value="Vesicle_P115"/>
</dbReference>
<comment type="caution">
    <text evidence="9">The sequence shown here is derived from an EMBL/GenBank/DDBJ whole genome shotgun (WGS) entry which is preliminary data.</text>
</comment>
<keyword evidence="10" id="KW-1185">Reference proteome</keyword>
<feature type="region of interest" description="Disordered" evidence="5">
    <location>
        <begin position="1310"/>
        <end position="1393"/>
    </location>
</feature>
<evidence type="ECO:0000256" key="5">
    <source>
        <dbReference type="SAM" id="MobiDB-lite"/>
    </source>
</evidence>
<evidence type="ECO:0000313" key="9">
    <source>
        <dbReference type="EMBL" id="PVH16112.1"/>
    </source>
</evidence>
<dbReference type="GO" id="GO:0048280">
    <property type="term" value="P:vesicle fusion with Golgi apparatus"/>
    <property type="evidence" value="ECO:0007669"/>
    <property type="project" value="InterPro"/>
</dbReference>
<dbReference type="GO" id="GO:0006888">
    <property type="term" value="P:endoplasmic reticulum to Golgi vesicle-mediated transport"/>
    <property type="evidence" value="ECO:0007669"/>
    <property type="project" value="TreeGrafter"/>
</dbReference>
<evidence type="ECO:0000256" key="2">
    <source>
        <dbReference type="ARBA" id="ARBA00023034"/>
    </source>
</evidence>
<dbReference type="InterPro" id="IPR016024">
    <property type="entry name" value="ARM-type_fold"/>
</dbReference>
<dbReference type="Proteomes" id="UP000244406">
    <property type="component" value="Unassembled WGS sequence"/>
</dbReference>
<feature type="domain" description="Anthranilate synthase component I N-terminal" evidence="6">
    <location>
        <begin position="899"/>
        <end position="1032"/>
    </location>
</feature>
<feature type="domain" description="Vesicle tethering protein Uso1/P115-like head" evidence="7">
    <location>
        <begin position="190"/>
        <end position="510"/>
    </location>
</feature>
<evidence type="ECO:0000256" key="3">
    <source>
        <dbReference type="ARBA" id="ARBA00023054"/>
    </source>
</evidence>
<dbReference type="SUPFAM" id="SSF48371">
    <property type="entry name" value="ARM repeat"/>
    <property type="match status" value="2"/>
</dbReference>
<name>A0A2V1AEF0_9ASCO</name>